<gene>
    <name evidence="2" type="ORF">MTTB_07760</name>
</gene>
<dbReference type="GeneID" id="71965295"/>
<dbReference type="Gene3D" id="3.30.2380.10">
    <property type="entry name" value="CGI121/TPRKB"/>
    <property type="match status" value="1"/>
</dbReference>
<organism evidence="2 3">
    <name type="scientific">Methanothermobacter tenebrarum</name>
    <dbReference type="NCBI Taxonomy" id="680118"/>
    <lineage>
        <taxon>Archaea</taxon>
        <taxon>Methanobacteriati</taxon>
        <taxon>Methanobacteriota</taxon>
        <taxon>Methanomada group</taxon>
        <taxon>Methanobacteria</taxon>
        <taxon>Methanobacteriales</taxon>
        <taxon>Methanobacteriaceae</taxon>
        <taxon>Methanothermobacter</taxon>
    </lineage>
</organism>
<evidence type="ECO:0000313" key="2">
    <source>
        <dbReference type="EMBL" id="BDH79397.1"/>
    </source>
</evidence>
<dbReference type="SUPFAM" id="SSF143870">
    <property type="entry name" value="PF0523-like"/>
    <property type="match status" value="1"/>
</dbReference>
<keyword evidence="3" id="KW-1185">Reference proteome</keyword>
<sequence length="155" mass="17403">MEIEILGFKGRVKDINETLSMLEDDGIVQLMDARAVAGREHVLHATAHAIKAFERGENIANDIGLEICLRTAATRQISKALKMVGLREGPMEICAVLIDSDKLDMLSRMFKRDDTVLEPDTEYLKKLYKLTWDEIELVGVTGALMERTTLLILES</sequence>
<proteinExistence type="inferred from homology"/>
<dbReference type="InterPro" id="IPR036504">
    <property type="entry name" value="CGI121/TPRKB_sf"/>
</dbReference>
<dbReference type="Proteomes" id="UP000831817">
    <property type="component" value="Chromosome"/>
</dbReference>
<evidence type="ECO:0000313" key="3">
    <source>
        <dbReference type="Proteomes" id="UP000831817"/>
    </source>
</evidence>
<dbReference type="RefSeq" id="WP_248565213.1">
    <property type="nucleotide sequence ID" value="NZ_AP025698.1"/>
</dbReference>
<comment type="similarity">
    <text evidence="1">Belongs to the CGI121/TPRKB family.</text>
</comment>
<dbReference type="EMBL" id="AP025698">
    <property type="protein sequence ID" value="BDH79397.1"/>
    <property type="molecule type" value="Genomic_DNA"/>
</dbReference>
<evidence type="ECO:0000256" key="1">
    <source>
        <dbReference type="ARBA" id="ARBA00005546"/>
    </source>
</evidence>
<reference evidence="2 3" key="1">
    <citation type="submission" date="2022-04" db="EMBL/GenBank/DDBJ databases">
        <title>Complete genome of Methanothermobacter tenebrarum strain RMAS.</title>
        <authorList>
            <person name="Nakamura K."/>
            <person name="Oshima K."/>
            <person name="Hattori M."/>
            <person name="Kamagata Y."/>
            <person name="Takamizawa K."/>
        </authorList>
    </citation>
    <scope>NUCLEOTIDE SEQUENCE [LARGE SCALE GENOMIC DNA]</scope>
    <source>
        <strain evidence="2 3">RMAS</strain>
    </source>
</reference>
<protein>
    <recommendedName>
        <fullName evidence="4">Kinase binding protein CGI-121</fullName>
    </recommendedName>
</protein>
<accession>A0ABM7YDN6</accession>
<dbReference type="Pfam" id="PF08617">
    <property type="entry name" value="CGI-121"/>
    <property type="match status" value="1"/>
</dbReference>
<dbReference type="NCBIfam" id="NF011465">
    <property type="entry name" value="PRK14886.1-1"/>
    <property type="match status" value="1"/>
</dbReference>
<evidence type="ECO:0008006" key="4">
    <source>
        <dbReference type="Google" id="ProtNLM"/>
    </source>
</evidence>
<name>A0ABM7YDN6_9EURY</name>
<dbReference type="InterPro" id="IPR013926">
    <property type="entry name" value="CGI121/TPRKB"/>
</dbReference>